<keyword evidence="3" id="KW-0336">GPI-anchor</keyword>
<keyword evidence="8" id="KW-0449">Lipoprotein</keyword>
<dbReference type="Gene3D" id="1.20.58.1040">
    <property type="match status" value="1"/>
</dbReference>
<keyword evidence="2" id="KW-1003">Cell membrane</keyword>
<evidence type="ECO:0000256" key="10">
    <source>
        <dbReference type="SAM" id="SignalP"/>
    </source>
</evidence>
<dbReference type="InParanoid" id="A0A7J7CR97"/>
<feature type="transmembrane region" description="Helical" evidence="9">
    <location>
        <begin position="176"/>
        <end position="197"/>
    </location>
</feature>
<evidence type="ECO:0000256" key="1">
    <source>
        <dbReference type="ARBA" id="ARBA00004609"/>
    </source>
</evidence>
<sequence>MAEQQQLMLVVSSLFIAIIGSTLVSSAEGNWCVARSDASYQALQTALDYACWSGADCTPIQPNGLCYLPNTIQAHASYAFNSFFQRKAMAAGSCDFSGTATVAKTDPSYGSCVYPSSASTAGGIAAPSTSTTAANNPNVLTPPGTTTPMYGGGTAGGFNPGMTPPLPPDNSKAHTAAFIAKPFLMPISFLVFLLLSFY</sequence>
<dbReference type="FunFam" id="1.20.58.1040:FF:000001">
    <property type="entry name" value="Glucan endo-1,3-beta-glucosidase 4"/>
    <property type="match status" value="1"/>
</dbReference>
<dbReference type="Pfam" id="PF07983">
    <property type="entry name" value="X8"/>
    <property type="match status" value="1"/>
</dbReference>
<dbReference type="PANTHER" id="PTHR31044">
    <property type="entry name" value="BETA-1,3 GLUCANASE"/>
    <property type="match status" value="1"/>
</dbReference>
<name>A0A7J7CR97_TRIWF</name>
<dbReference type="PANTHER" id="PTHR31044:SF47">
    <property type="entry name" value="CARBOHYDRATE-BINDING X8 DOMAIN SUPERFAMILY PROTEIN"/>
    <property type="match status" value="1"/>
</dbReference>
<feature type="signal peptide" evidence="10">
    <location>
        <begin position="1"/>
        <end position="29"/>
    </location>
</feature>
<proteinExistence type="predicted"/>
<evidence type="ECO:0000256" key="2">
    <source>
        <dbReference type="ARBA" id="ARBA00022475"/>
    </source>
</evidence>
<comment type="caution">
    <text evidence="12">The sequence shown here is derived from an EMBL/GenBank/DDBJ whole genome shotgun (WGS) entry which is preliminary data.</text>
</comment>
<dbReference type="AlphaFoldDB" id="A0A7J7CR97"/>
<dbReference type="InterPro" id="IPR012946">
    <property type="entry name" value="X8"/>
</dbReference>
<keyword evidence="5 9" id="KW-0472">Membrane</keyword>
<evidence type="ECO:0000256" key="5">
    <source>
        <dbReference type="ARBA" id="ARBA00023136"/>
    </source>
</evidence>
<keyword evidence="9" id="KW-1133">Transmembrane helix</keyword>
<reference evidence="12 13" key="1">
    <citation type="journal article" date="2020" name="Nat. Commun.">
        <title>Genome of Tripterygium wilfordii and identification of cytochrome P450 involved in triptolide biosynthesis.</title>
        <authorList>
            <person name="Tu L."/>
            <person name="Su P."/>
            <person name="Zhang Z."/>
            <person name="Gao L."/>
            <person name="Wang J."/>
            <person name="Hu T."/>
            <person name="Zhou J."/>
            <person name="Zhang Y."/>
            <person name="Zhao Y."/>
            <person name="Liu Y."/>
            <person name="Song Y."/>
            <person name="Tong Y."/>
            <person name="Lu Y."/>
            <person name="Yang J."/>
            <person name="Xu C."/>
            <person name="Jia M."/>
            <person name="Peters R.J."/>
            <person name="Huang L."/>
            <person name="Gao W."/>
        </authorList>
    </citation>
    <scope>NUCLEOTIDE SEQUENCE [LARGE SCALE GENOMIC DNA]</scope>
    <source>
        <strain evidence="13">cv. XIE 37</strain>
        <tissue evidence="12">Leaf</tissue>
    </source>
</reference>
<accession>A0A7J7CR97</accession>
<dbReference type="InterPro" id="IPR044788">
    <property type="entry name" value="X8_dom_prot"/>
</dbReference>
<evidence type="ECO:0000313" key="12">
    <source>
        <dbReference type="EMBL" id="KAF5736635.1"/>
    </source>
</evidence>
<dbReference type="EMBL" id="JAAARO010000014">
    <property type="protein sequence ID" value="KAF5736635.1"/>
    <property type="molecule type" value="Genomic_DNA"/>
</dbReference>
<gene>
    <name evidence="12" type="ORF">HS088_TW14G00782</name>
</gene>
<organism evidence="12 13">
    <name type="scientific">Tripterygium wilfordii</name>
    <name type="common">Thunder God vine</name>
    <dbReference type="NCBI Taxonomy" id="458696"/>
    <lineage>
        <taxon>Eukaryota</taxon>
        <taxon>Viridiplantae</taxon>
        <taxon>Streptophyta</taxon>
        <taxon>Embryophyta</taxon>
        <taxon>Tracheophyta</taxon>
        <taxon>Spermatophyta</taxon>
        <taxon>Magnoliopsida</taxon>
        <taxon>eudicotyledons</taxon>
        <taxon>Gunneridae</taxon>
        <taxon>Pentapetalae</taxon>
        <taxon>rosids</taxon>
        <taxon>fabids</taxon>
        <taxon>Celastrales</taxon>
        <taxon>Celastraceae</taxon>
        <taxon>Tripterygium</taxon>
    </lineage>
</organism>
<keyword evidence="4 10" id="KW-0732">Signal</keyword>
<keyword evidence="6" id="KW-1015">Disulfide bond</keyword>
<keyword evidence="9" id="KW-0812">Transmembrane</keyword>
<feature type="domain" description="X8" evidence="11">
    <location>
        <begin position="30"/>
        <end position="114"/>
    </location>
</feature>
<evidence type="ECO:0000256" key="3">
    <source>
        <dbReference type="ARBA" id="ARBA00022622"/>
    </source>
</evidence>
<dbReference type="GO" id="GO:0009506">
    <property type="term" value="C:plasmodesma"/>
    <property type="evidence" value="ECO:0007669"/>
    <property type="project" value="UniProtKB-ARBA"/>
</dbReference>
<evidence type="ECO:0000259" key="11">
    <source>
        <dbReference type="SMART" id="SM00768"/>
    </source>
</evidence>
<dbReference type="GO" id="GO:0098552">
    <property type="term" value="C:side of membrane"/>
    <property type="evidence" value="ECO:0007669"/>
    <property type="project" value="UniProtKB-KW"/>
</dbReference>
<evidence type="ECO:0000256" key="9">
    <source>
        <dbReference type="SAM" id="Phobius"/>
    </source>
</evidence>
<evidence type="ECO:0000313" key="13">
    <source>
        <dbReference type="Proteomes" id="UP000593562"/>
    </source>
</evidence>
<evidence type="ECO:0000256" key="6">
    <source>
        <dbReference type="ARBA" id="ARBA00023157"/>
    </source>
</evidence>
<comment type="subcellular location">
    <subcellularLocation>
        <location evidence="1">Cell membrane</location>
        <topology evidence="1">Lipid-anchor</topology>
        <topology evidence="1">GPI-anchor</topology>
    </subcellularLocation>
</comment>
<dbReference type="Proteomes" id="UP000593562">
    <property type="component" value="Unassembled WGS sequence"/>
</dbReference>
<dbReference type="SMART" id="SM00768">
    <property type="entry name" value="X8"/>
    <property type="match status" value="1"/>
</dbReference>
<keyword evidence="13" id="KW-1185">Reference proteome</keyword>
<keyword evidence="7" id="KW-0325">Glycoprotein</keyword>
<feature type="chain" id="PRO_5029463966" evidence="10">
    <location>
        <begin position="30"/>
        <end position="198"/>
    </location>
</feature>
<evidence type="ECO:0000256" key="8">
    <source>
        <dbReference type="ARBA" id="ARBA00023288"/>
    </source>
</evidence>
<evidence type="ECO:0000256" key="4">
    <source>
        <dbReference type="ARBA" id="ARBA00022729"/>
    </source>
</evidence>
<evidence type="ECO:0000256" key="7">
    <source>
        <dbReference type="ARBA" id="ARBA00023180"/>
    </source>
</evidence>
<protein>
    <submittedName>
        <fullName evidence="12">PLASMODESMATA CALLOSE-BINDING PROTEIN 3</fullName>
    </submittedName>
</protein>
<dbReference type="GO" id="GO:0005886">
    <property type="term" value="C:plasma membrane"/>
    <property type="evidence" value="ECO:0007669"/>
    <property type="project" value="UniProtKB-SubCell"/>
</dbReference>